<dbReference type="InterPro" id="IPR001138">
    <property type="entry name" value="Zn2Cys6_DnaBD"/>
</dbReference>
<feature type="transmembrane region" description="Helical" evidence="4">
    <location>
        <begin position="630"/>
        <end position="648"/>
    </location>
</feature>
<dbReference type="GO" id="GO:0008270">
    <property type="term" value="F:zinc ion binding"/>
    <property type="evidence" value="ECO:0007669"/>
    <property type="project" value="InterPro"/>
</dbReference>
<feature type="region of interest" description="Disordered" evidence="3">
    <location>
        <begin position="286"/>
        <end position="306"/>
    </location>
</feature>
<keyword evidence="2" id="KW-0539">Nucleus</keyword>
<evidence type="ECO:0000256" key="2">
    <source>
        <dbReference type="ARBA" id="ARBA00023242"/>
    </source>
</evidence>
<dbReference type="PROSITE" id="PS50048">
    <property type="entry name" value="ZN2_CY6_FUNGAL_2"/>
    <property type="match status" value="1"/>
</dbReference>
<keyword evidence="4" id="KW-0472">Membrane</keyword>
<evidence type="ECO:0000313" key="6">
    <source>
        <dbReference type="EMBL" id="PSN59111.1"/>
    </source>
</evidence>
<reference evidence="6 7" key="1">
    <citation type="journal article" date="2018" name="Front. Microbiol.">
        <title>Genome-Wide Analysis of Corynespora cassiicola Leaf Fall Disease Putative Effectors.</title>
        <authorList>
            <person name="Lopez D."/>
            <person name="Ribeiro S."/>
            <person name="Label P."/>
            <person name="Fumanal B."/>
            <person name="Venisse J.S."/>
            <person name="Kohler A."/>
            <person name="de Oliveira R.R."/>
            <person name="Labutti K."/>
            <person name="Lipzen A."/>
            <person name="Lail K."/>
            <person name="Bauer D."/>
            <person name="Ohm R.A."/>
            <person name="Barry K.W."/>
            <person name="Spatafora J."/>
            <person name="Grigoriev I.V."/>
            <person name="Martin F.M."/>
            <person name="Pujade-Renaud V."/>
        </authorList>
    </citation>
    <scope>NUCLEOTIDE SEQUENCE [LARGE SCALE GENOMIC DNA]</scope>
    <source>
        <strain evidence="6 7">Philippines</strain>
    </source>
</reference>
<accession>A0A2T2N0Z6</accession>
<dbReference type="InterPro" id="IPR036864">
    <property type="entry name" value="Zn2-C6_fun-type_DNA-bd_sf"/>
</dbReference>
<keyword evidence="4" id="KW-1133">Transmembrane helix</keyword>
<dbReference type="Gene3D" id="4.10.240.10">
    <property type="entry name" value="Zn(2)-C6 fungal-type DNA-binding domain"/>
    <property type="match status" value="1"/>
</dbReference>
<evidence type="ECO:0000256" key="4">
    <source>
        <dbReference type="SAM" id="Phobius"/>
    </source>
</evidence>
<protein>
    <recommendedName>
        <fullName evidence="5">Zn(2)-C6 fungal-type domain-containing protein</fullName>
    </recommendedName>
</protein>
<dbReference type="STRING" id="1448308.A0A2T2N0Z6"/>
<organism evidence="6 7">
    <name type="scientific">Corynespora cassiicola Philippines</name>
    <dbReference type="NCBI Taxonomy" id="1448308"/>
    <lineage>
        <taxon>Eukaryota</taxon>
        <taxon>Fungi</taxon>
        <taxon>Dikarya</taxon>
        <taxon>Ascomycota</taxon>
        <taxon>Pezizomycotina</taxon>
        <taxon>Dothideomycetes</taxon>
        <taxon>Pleosporomycetidae</taxon>
        <taxon>Pleosporales</taxon>
        <taxon>Corynesporascaceae</taxon>
        <taxon>Corynespora</taxon>
    </lineage>
</organism>
<feature type="compositionally biased region" description="Polar residues" evidence="3">
    <location>
        <begin position="286"/>
        <end position="295"/>
    </location>
</feature>
<dbReference type="AlphaFoldDB" id="A0A2T2N0Z6"/>
<dbReference type="GO" id="GO:0000981">
    <property type="term" value="F:DNA-binding transcription factor activity, RNA polymerase II-specific"/>
    <property type="evidence" value="ECO:0007669"/>
    <property type="project" value="InterPro"/>
</dbReference>
<evidence type="ECO:0000259" key="5">
    <source>
        <dbReference type="PROSITE" id="PS50048"/>
    </source>
</evidence>
<dbReference type="SMART" id="SM00906">
    <property type="entry name" value="Fungal_trans"/>
    <property type="match status" value="1"/>
</dbReference>
<proteinExistence type="predicted"/>
<keyword evidence="7" id="KW-1185">Reference proteome</keyword>
<dbReference type="Pfam" id="PF04082">
    <property type="entry name" value="Fungal_trans"/>
    <property type="match status" value="1"/>
</dbReference>
<evidence type="ECO:0000313" key="7">
    <source>
        <dbReference type="Proteomes" id="UP000240883"/>
    </source>
</evidence>
<dbReference type="PANTHER" id="PTHR47783:SF1">
    <property type="entry name" value="ZN(II)2CYS6 TRANSCRIPTION FACTOR (EUROFUNG)"/>
    <property type="match status" value="1"/>
</dbReference>
<keyword evidence="4" id="KW-0812">Transmembrane</keyword>
<dbReference type="EMBL" id="KZ678165">
    <property type="protein sequence ID" value="PSN59111.1"/>
    <property type="molecule type" value="Genomic_DNA"/>
</dbReference>
<dbReference type="PANTHER" id="PTHR47783">
    <property type="entry name" value="ZN(II)2CYS6 TRANSCRIPTION FACTOR (EUROFUNG)-RELATED"/>
    <property type="match status" value="1"/>
</dbReference>
<dbReference type="GO" id="GO:0006351">
    <property type="term" value="P:DNA-templated transcription"/>
    <property type="evidence" value="ECO:0007669"/>
    <property type="project" value="InterPro"/>
</dbReference>
<sequence length="801" mass="89353">MDHNRQIRGFSPKRRSDLPGNVGSTFRVTTSNDFGSNSRRRGGLSAIACQVCRMRKVKCRVDVDRPDHGVHGAPSGPLKCQACKQANLQCCWDTVDRRKQRRRQTSDQTERQPLFEEPYTATIQDSIAQASREESCHTAPTAEPGQQHPESDPTAQSSSEILGDTRQIPAINFGPADIAGIDCAEHCDLSIARTQSLQADVEEIYTADDMEASYDYFDIQDFVVDLDALHNAGVVSDRIDNGVGYATMPVRRESKIMRLRFYRRFGPTAVLPGLLKLSVAVDPQTESLVGPSRSNSQKDDRSKRLQTPMRGLDFPASLRESPSEGWPYDQSSEWIYQMLDLFFEYFSGHFPFLNPRILKGHVHSKQASSFLINSIAALTMRFAPLSNSCGAVGSQSGDEWRKGTLFLKRAKEQALSLLGIPAPEVVAGLLILAWAEFGDNNEAGLWMFSGMAIRMAQDLGLHRSSKTESGLNAVFYDHAPRSPEGEDILDDEQSAVHQQKARLVMFWSVFIIDVSVSLLTGRVPTFRISEIEVPIPTADDMKVAQLDSQTSIFMEHIIFPEVVRFMIQYSRAVEHLNRNSTGAGATSNGSCTEAQLAKIKQSLINDYQSLDVGLLFNIGNYTQSSSIGQSGLFLMFHLYFYTFMILLFNRSLQCEKLNQRPSPEDIPDNTNHRMAIFLSCQKVVQALNIAELVDGKGYLTSPFTNISLFVTASAFLDDLTNNPFPLVSDIEFNYLCQKLREQGCYFKGICTTLAALQRRKRSSATSRDAGDQFCSDEDPSQVDFVVEIGDDGIVNRYTIPR</sequence>
<dbReference type="GO" id="GO:0003677">
    <property type="term" value="F:DNA binding"/>
    <property type="evidence" value="ECO:0007669"/>
    <property type="project" value="InterPro"/>
</dbReference>
<dbReference type="Proteomes" id="UP000240883">
    <property type="component" value="Unassembled WGS sequence"/>
</dbReference>
<dbReference type="OrthoDB" id="8120565at2759"/>
<feature type="region of interest" description="Disordered" evidence="3">
    <location>
        <begin position="99"/>
        <end position="158"/>
    </location>
</feature>
<evidence type="ECO:0000256" key="1">
    <source>
        <dbReference type="ARBA" id="ARBA00022723"/>
    </source>
</evidence>
<feature type="region of interest" description="Disordered" evidence="3">
    <location>
        <begin position="1"/>
        <end position="24"/>
    </location>
</feature>
<name>A0A2T2N0Z6_CORCC</name>
<gene>
    <name evidence="6" type="ORF">BS50DRAFT_537863</name>
</gene>
<dbReference type="CDD" id="cd12148">
    <property type="entry name" value="fungal_TF_MHR"/>
    <property type="match status" value="1"/>
</dbReference>
<feature type="domain" description="Zn(2)-C6 fungal-type" evidence="5">
    <location>
        <begin position="48"/>
        <end position="92"/>
    </location>
</feature>
<evidence type="ECO:0000256" key="3">
    <source>
        <dbReference type="SAM" id="MobiDB-lite"/>
    </source>
</evidence>
<dbReference type="CDD" id="cd00067">
    <property type="entry name" value="GAL4"/>
    <property type="match status" value="1"/>
</dbReference>
<dbReference type="SUPFAM" id="SSF57701">
    <property type="entry name" value="Zn2/Cys6 DNA-binding domain"/>
    <property type="match status" value="1"/>
</dbReference>
<feature type="compositionally biased region" description="Basic and acidic residues" evidence="3">
    <location>
        <begin position="104"/>
        <end position="114"/>
    </location>
</feature>
<keyword evidence="1" id="KW-0479">Metal-binding</keyword>
<dbReference type="InterPro" id="IPR007219">
    <property type="entry name" value="XnlR_reg_dom"/>
</dbReference>